<dbReference type="Pfam" id="PF13918">
    <property type="entry name" value="PLDc_3"/>
    <property type="match status" value="1"/>
</dbReference>
<reference evidence="4" key="1">
    <citation type="journal article" date="2013" name="Genetics">
        <title>The draft genome and transcriptome of Panagrellus redivivus are shaped by the harsh demands of a free-living lifestyle.</title>
        <authorList>
            <person name="Srinivasan J."/>
            <person name="Dillman A.R."/>
            <person name="Macchietto M.G."/>
            <person name="Heikkinen L."/>
            <person name="Lakso M."/>
            <person name="Fracchia K.M."/>
            <person name="Antoshechkin I."/>
            <person name="Mortazavi A."/>
            <person name="Wong G."/>
            <person name="Sternberg P.W."/>
        </authorList>
    </citation>
    <scope>NUCLEOTIDE SEQUENCE [LARGE SCALE GENOMIC DNA]</scope>
    <source>
        <strain evidence="4">MT8872</strain>
    </source>
</reference>
<organism evidence="4 5">
    <name type="scientific">Panagrellus redivivus</name>
    <name type="common">Microworm</name>
    <dbReference type="NCBI Taxonomy" id="6233"/>
    <lineage>
        <taxon>Eukaryota</taxon>
        <taxon>Metazoa</taxon>
        <taxon>Ecdysozoa</taxon>
        <taxon>Nematoda</taxon>
        <taxon>Chromadorea</taxon>
        <taxon>Rhabditida</taxon>
        <taxon>Tylenchina</taxon>
        <taxon>Panagrolaimomorpha</taxon>
        <taxon>Panagrolaimoidea</taxon>
        <taxon>Panagrolaimidae</taxon>
        <taxon>Panagrellus</taxon>
    </lineage>
</organism>
<evidence type="ECO:0000313" key="5">
    <source>
        <dbReference type="WBParaSite" id="Pan_g12669.t1"/>
    </source>
</evidence>
<dbReference type="CDD" id="cd09107">
    <property type="entry name" value="PLDc_vPLD3_4_5_like_2"/>
    <property type="match status" value="1"/>
</dbReference>
<keyword evidence="2" id="KW-0472">Membrane</keyword>
<dbReference type="PROSITE" id="PS50035">
    <property type="entry name" value="PLD"/>
    <property type="match status" value="2"/>
</dbReference>
<keyword evidence="4" id="KW-1185">Reference proteome</keyword>
<name>A0A7E4ZRG0_PANRE</name>
<reference evidence="5" key="2">
    <citation type="submission" date="2020-10" db="UniProtKB">
        <authorList>
            <consortium name="WormBaseParasite"/>
        </authorList>
    </citation>
    <scope>IDENTIFICATION</scope>
</reference>
<evidence type="ECO:0000313" key="4">
    <source>
        <dbReference type="Proteomes" id="UP000492821"/>
    </source>
</evidence>
<feature type="domain" description="PLD phosphodiesterase" evidence="3">
    <location>
        <begin position="395"/>
        <end position="421"/>
    </location>
</feature>
<feature type="domain" description="PLD phosphodiesterase" evidence="3">
    <location>
        <begin position="182"/>
        <end position="209"/>
    </location>
</feature>
<evidence type="ECO:0000256" key="2">
    <source>
        <dbReference type="SAM" id="Phobius"/>
    </source>
</evidence>
<accession>A0A7E4ZRG0</accession>
<dbReference type="CDD" id="cd09106">
    <property type="entry name" value="PLDc_vPLD3_4_5_like_1"/>
    <property type="match status" value="1"/>
</dbReference>
<dbReference type="SMART" id="SM00155">
    <property type="entry name" value="PLDc"/>
    <property type="match status" value="2"/>
</dbReference>
<evidence type="ECO:0000259" key="3">
    <source>
        <dbReference type="PROSITE" id="PS50035"/>
    </source>
</evidence>
<protein>
    <submittedName>
        <fullName evidence="5">PLD phosphodiesterase domain-containing protein</fullName>
    </submittedName>
</protein>
<sequence length="475" mass="53321">MADWRKISIVGVLLTVFVTSGVWIGAYYVGIKPKNTDTVTYYNNTVIANPLSPDSPSPECNDSCDFHIAESIPWGLTYKNGKVHNATHLLWLDMINRANESIHIANYYWSLDYNDTGDGFDVNDPSTEPGLAVYKALIAAGQRNVSIRIAQNAEVGGYVESSYLEKYAGAEVRSLNFSNWYNGGVLHTKSIIVDGKHYYVGSANIDWRSLTQVKELGVAVFNCPCLTADIDKIFQVYWHMGIPHQPIPSAWPSSFATSFNSGNPQIAKLNDEPNMAYFSVSPPGFLAPGRDGDIQALIRVIDTAKTFVNIAVMDYAPTTLYSKPNHYWPIIDDAFRRAAFDRGVHVKLLMSRWNHTYTEFYSYLYSLQSLNASLAHGSIDVKLFVVPEYNISVPYSRVNHNKYMVSDNTAFIGTSNWSGDYFISTAGISMIIQGTDATTKSKVVTDIQDVFWRDWYSEHSHSIYEYDIRGNPRPT</sequence>
<proteinExistence type="inferred from homology"/>
<keyword evidence="2" id="KW-1133">Transmembrane helix</keyword>
<dbReference type="WBParaSite" id="Pan_g12669.t1">
    <property type="protein sequence ID" value="Pan_g12669.t1"/>
    <property type="gene ID" value="Pan_g12669"/>
</dbReference>
<dbReference type="GO" id="GO:0003824">
    <property type="term" value="F:catalytic activity"/>
    <property type="evidence" value="ECO:0007669"/>
    <property type="project" value="InterPro"/>
</dbReference>
<feature type="transmembrane region" description="Helical" evidence="2">
    <location>
        <begin position="7"/>
        <end position="29"/>
    </location>
</feature>
<dbReference type="Proteomes" id="UP000492821">
    <property type="component" value="Unassembled WGS sequence"/>
</dbReference>
<comment type="similarity">
    <text evidence="1">Belongs to the phospholipase D family.</text>
</comment>
<dbReference type="InterPro" id="IPR032803">
    <property type="entry name" value="PLDc_3"/>
</dbReference>
<dbReference type="InterPro" id="IPR050874">
    <property type="entry name" value="Diverse_PLD-related"/>
</dbReference>
<dbReference type="InterPro" id="IPR001736">
    <property type="entry name" value="PLipase_D/transphosphatidylase"/>
</dbReference>
<dbReference type="PANTHER" id="PTHR10185:SF12">
    <property type="entry name" value="PLD PHOSPHODIESTERASE DOMAIN-CONTAINING PROTEIN"/>
    <property type="match status" value="1"/>
</dbReference>
<dbReference type="PANTHER" id="PTHR10185">
    <property type="entry name" value="PHOSPHOLIPASE D - RELATED"/>
    <property type="match status" value="1"/>
</dbReference>
<dbReference type="SUPFAM" id="SSF56024">
    <property type="entry name" value="Phospholipase D/nuclease"/>
    <property type="match status" value="2"/>
</dbReference>
<dbReference type="Gene3D" id="3.30.870.10">
    <property type="entry name" value="Endonuclease Chain A"/>
    <property type="match status" value="2"/>
</dbReference>
<evidence type="ECO:0000256" key="1">
    <source>
        <dbReference type="ARBA" id="ARBA00008664"/>
    </source>
</evidence>
<dbReference type="AlphaFoldDB" id="A0A7E4ZRG0"/>
<dbReference type="Pfam" id="PF00614">
    <property type="entry name" value="PLDc"/>
    <property type="match status" value="1"/>
</dbReference>
<keyword evidence="2" id="KW-0812">Transmembrane</keyword>